<name>A0A7R8WEJ6_9CRUS</name>
<evidence type="ECO:0000313" key="2">
    <source>
        <dbReference type="EMBL" id="CAD7230191.1"/>
    </source>
</evidence>
<feature type="non-terminal residue" evidence="2">
    <location>
        <position position="208"/>
    </location>
</feature>
<evidence type="ECO:0000256" key="1">
    <source>
        <dbReference type="SAM" id="MobiDB-lite"/>
    </source>
</evidence>
<sequence>ELGLTGAAVSVIQAITLSFKSLARHSFVKGAMSSGLQSASSCLQSSRDSYPYVFATDHLGTLGAASAAAGYHMSRAAVHQGSPGGSSTALPIDPHDAGLGPPPPHGYPSPVTSAPGEVNGTTFPRSNNSSEVTCSCLVSDYEWQEWLPRPIRSGRSGCLVRLGVAVVWRRSAQAKNVATQLTAAANVTNDDEEAIKTRVLVASETSPC</sequence>
<proteinExistence type="predicted"/>
<feature type="non-terminal residue" evidence="2">
    <location>
        <position position="1"/>
    </location>
</feature>
<feature type="compositionally biased region" description="Polar residues" evidence="1">
    <location>
        <begin position="119"/>
        <end position="128"/>
    </location>
</feature>
<dbReference type="EMBL" id="OB662523">
    <property type="protein sequence ID" value="CAD7230191.1"/>
    <property type="molecule type" value="Genomic_DNA"/>
</dbReference>
<dbReference type="AlphaFoldDB" id="A0A7R8WEJ6"/>
<accession>A0A7R8WEJ6</accession>
<gene>
    <name evidence="2" type="ORF">CTOB1V02_LOCUS8053</name>
</gene>
<protein>
    <submittedName>
        <fullName evidence="2">Uncharacterized protein</fullName>
    </submittedName>
</protein>
<reference evidence="2" key="1">
    <citation type="submission" date="2020-11" db="EMBL/GenBank/DDBJ databases">
        <authorList>
            <person name="Tran Van P."/>
        </authorList>
    </citation>
    <scope>NUCLEOTIDE SEQUENCE</scope>
</reference>
<feature type="region of interest" description="Disordered" evidence="1">
    <location>
        <begin position="77"/>
        <end position="128"/>
    </location>
</feature>
<organism evidence="2">
    <name type="scientific">Cyprideis torosa</name>
    <dbReference type="NCBI Taxonomy" id="163714"/>
    <lineage>
        <taxon>Eukaryota</taxon>
        <taxon>Metazoa</taxon>
        <taxon>Ecdysozoa</taxon>
        <taxon>Arthropoda</taxon>
        <taxon>Crustacea</taxon>
        <taxon>Oligostraca</taxon>
        <taxon>Ostracoda</taxon>
        <taxon>Podocopa</taxon>
        <taxon>Podocopida</taxon>
        <taxon>Cytherocopina</taxon>
        <taxon>Cytheroidea</taxon>
        <taxon>Cytherideidae</taxon>
        <taxon>Cyprideis</taxon>
    </lineage>
</organism>